<dbReference type="EMBL" id="CAXLJM020000170">
    <property type="protein sequence ID" value="CAL8148414.1"/>
    <property type="molecule type" value="Genomic_DNA"/>
</dbReference>
<evidence type="ECO:0000313" key="2">
    <source>
        <dbReference type="EMBL" id="CAL8148414.1"/>
    </source>
</evidence>
<gene>
    <name evidence="2" type="ORF">ODALV1_LOCUS31417</name>
</gene>
<organism evidence="2 3">
    <name type="scientific">Orchesella dallaii</name>
    <dbReference type="NCBI Taxonomy" id="48710"/>
    <lineage>
        <taxon>Eukaryota</taxon>
        <taxon>Metazoa</taxon>
        <taxon>Ecdysozoa</taxon>
        <taxon>Arthropoda</taxon>
        <taxon>Hexapoda</taxon>
        <taxon>Collembola</taxon>
        <taxon>Entomobryomorpha</taxon>
        <taxon>Entomobryoidea</taxon>
        <taxon>Orchesellidae</taxon>
        <taxon>Orchesellinae</taxon>
        <taxon>Orchesella</taxon>
    </lineage>
</organism>
<proteinExistence type="predicted"/>
<evidence type="ECO:0000256" key="1">
    <source>
        <dbReference type="SAM" id="Phobius"/>
    </source>
</evidence>
<keyword evidence="1" id="KW-0812">Transmembrane</keyword>
<feature type="transmembrane region" description="Helical" evidence="1">
    <location>
        <begin position="80"/>
        <end position="102"/>
    </location>
</feature>
<comment type="caution">
    <text evidence="2">The sequence shown here is derived from an EMBL/GenBank/DDBJ whole genome shotgun (WGS) entry which is preliminary data.</text>
</comment>
<dbReference type="Proteomes" id="UP001642540">
    <property type="component" value="Unassembled WGS sequence"/>
</dbReference>
<name>A0ABP1S9L0_9HEXA</name>
<keyword evidence="1" id="KW-1133">Transmembrane helix</keyword>
<keyword evidence="1" id="KW-0472">Membrane</keyword>
<reference evidence="2 3" key="1">
    <citation type="submission" date="2024-08" db="EMBL/GenBank/DDBJ databases">
        <authorList>
            <person name="Cucini C."/>
            <person name="Frati F."/>
        </authorList>
    </citation>
    <scope>NUCLEOTIDE SEQUENCE [LARGE SCALE GENOMIC DNA]</scope>
</reference>
<sequence length="125" mass="14457">MILISIFQLKELVCDGLVHIHRSDLSEQLRSWVNHQKHMDIMKAMNEIRRHNNSLTTDKVDQRSKAMMNLLIDGYDEYRYKIYICVLISSTLVTFIITKSIISAKSNSQSMAKARKGNSEVDQLV</sequence>
<protein>
    <submittedName>
        <fullName evidence="2">Uncharacterized protein</fullName>
    </submittedName>
</protein>
<accession>A0ABP1S9L0</accession>
<keyword evidence="3" id="KW-1185">Reference proteome</keyword>
<evidence type="ECO:0000313" key="3">
    <source>
        <dbReference type="Proteomes" id="UP001642540"/>
    </source>
</evidence>